<organism evidence="3">
    <name type="scientific">Streptomyces sp. NBC_00093</name>
    <dbReference type="NCBI Taxonomy" id="2975649"/>
    <lineage>
        <taxon>Bacteria</taxon>
        <taxon>Bacillati</taxon>
        <taxon>Actinomycetota</taxon>
        <taxon>Actinomycetes</taxon>
        <taxon>Kitasatosporales</taxon>
        <taxon>Streptomycetaceae</taxon>
        <taxon>Streptomyces</taxon>
    </lineage>
</organism>
<sequence>MPDARRRRDATRLAMVCGFALAASMALPATAYALSPTGLSVPSASARPTELSQARPLTLSAALPAVRAAGGRPGAVLRVADEVTKFYVVKTPAENGGEPDILFNIAARTLGDGNRFDEILVLNTGRVLPNGEIFASPDQTTPGFALLLPADAEGPDVQFGVLPEEPVAGDTAGTPAQNPSAAPTPAQSAPATAVNNSRSANPFASIGDRVSLPVLIGGVAGVAGLTVMIVARRPLGRAARRTGSGIARGARVLRPRLPRGMALALRRRRRGVLARRLAADSRTPVMVRQALRELVRSDGPATSGPVRVYSVQAEPARLLASVSGAAEAPAPWTAVAPTSWERAGLPTVIETDSPDDAPDLPLLARVGINDRGAQVMVDLGQINGSLSVRGDLGVAQDTVATLVRGLLELPRQGTVVVAVDPNATVLPGVHGLVRVPSVAEIKGRAPAEVLSAAEELGVGLVRGAGRTGEATGLIMLLQPSTGDEARALAELATPDGGGWIVLTVGDVPGAHWRWYAEPDGTVDLGVLGLRVTVPTQSLAGIGSGRV</sequence>
<evidence type="ECO:0000256" key="2">
    <source>
        <dbReference type="SAM" id="SignalP"/>
    </source>
</evidence>
<dbReference type="AlphaFoldDB" id="A0AAU1ZWN7"/>
<feature type="chain" id="PRO_5043401461" evidence="2">
    <location>
        <begin position="34"/>
        <end position="546"/>
    </location>
</feature>
<feature type="region of interest" description="Disordered" evidence="1">
    <location>
        <begin position="161"/>
        <end position="196"/>
    </location>
</feature>
<accession>A0AAU1ZWN7</accession>
<evidence type="ECO:0000313" key="3">
    <source>
        <dbReference type="EMBL" id="WTT16788.1"/>
    </source>
</evidence>
<feature type="signal peptide" evidence="2">
    <location>
        <begin position="1"/>
        <end position="33"/>
    </location>
</feature>
<reference evidence="3" key="1">
    <citation type="submission" date="2022-10" db="EMBL/GenBank/DDBJ databases">
        <title>The complete genomes of actinobacterial strains from the NBC collection.</title>
        <authorList>
            <person name="Joergensen T.S."/>
            <person name="Alvarez Arevalo M."/>
            <person name="Sterndorff E.B."/>
            <person name="Faurdal D."/>
            <person name="Vuksanovic O."/>
            <person name="Mourched A.-S."/>
            <person name="Charusanti P."/>
            <person name="Shaw S."/>
            <person name="Blin K."/>
            <person name="Weber T."/>
        </authorList>
    </citation>
    <scope>NUCLEOTIDE SEQUENCE</scope>
    <source>
        <strain evidence="3">NBC_00093</strain>
    </source>
</reference>
<proteinExistence type="predicted"/>
<dbReference type="EMBL" id="CP108222">
    <property type="protein sequence ID" value="WTT16788.1"/>
    <property type="molecule type" value="Genomic_DNA"/>
</dbReference>
<protein>
    <submittedName>
        <fullName evidence="3">Uncharacterized protein</fullName>
    </submittedName>
</protein>
<gene>
    <name evidence="3" type="ORF">OHA22_15270</name>
</gene>
<evidence type="ECO:0000256" key="1">
    <source>
        <dbReference type="SAM" id="MobiDB-lite"/>
    </source>
</evidence>
<name>A0AAU1ZWN7_9ACTN</name>
<feature type="compositionally biased region" description="Low complexity" evidence="1">
    <location>
        <begin position="174"/>
        <end position="193"/>
    </location>
</feature>
<keyword evidence="2" id="KW-0732">Signal</keyword>